<dbReference type="GO" id="GO:0003735">
    <property type="term" value="F:structural constituent of ribosome"/>
    <property type="evidence" value="ECO:0007669"/>
    <property type="project" value="InterPro"/>
</dbReference>
<dbReference type="PANTHER" id="PTHR12220:SF13">
    <property type="entry name" value="LARGE RIBOSOMAL SUBUNIT PROTEIN UL16M"/>
    <property type="match status" value="1"/>
</dbReference>
<evidence type="ECO:0000256" key="4">
    <source>
        <dbReference type="ARBA" id="ARBA00022980"/>
    </source>
</evidence>
<dbReference type="PRINTS" id="PR00060">
    <property type="entry name" value="RIBOSOMALL16"/>
</dbReference>
<comment type="caution">
    <text evidence="10">The sequence shown here is derived from an EMBL/GenBank/DDBJ whole genome shotgun (WGS) entry which is preliminary data.</text>
</comment>
<reference evidence="10" key="1">
    <citation type="journal article" date="2021" name="PeerJ">
        <title>Extensive microbial diversity within the chicken gut microbiome revealed by metagenomics and culture.</title>
        <authorList>
            <person name="Gilroy R."/>
            <person name="Ravi A."/>
            <person name="Getino M."/>
            <person name="Pursley I."/>
            <person name="Horton D.L."/>
            <person name="Alikhan N.F."/>
            <person name="Baker D."/>
            <person name="Gharbi K."/>
            <person name="Hall N."/>
            <person name="Watson M."/>
            <person name="Adriaenssens E.M."/>
            <person name="Foster-Nyarko E."/>
            <person name="Jarju S."/>
            <person name="Secka A."/>
            <person name="Antonio M."/>
            <person name="Oren A."/>
            <person name="Chaudhuri R.R."/>
            <person name="La Ragione R."/>
            <person name="Hildebrand F."/>
            <person name="Pallen M.J."/>
        </authorList>
    </citation>
    <scope>NUCLEOTIDE SEQUENCE</scope>
    <source>
        <strain evidence="10">CHK186-16707</strain>
    </source>
</reference>
<dbReference type="InterPro" id="IPR020798">
    <property type="entry name" value="Ribosomal_uL16_CS"/>
</dbReference>
<dbReference type="SUPFAM" id="SSF54686">
    <property type="entry name" value="Ribosomal protein L16p/L10e"/>
    <property type="match status" value="1"/>
</dbReference>
<dbReference type="InterPro" id="IPR016180">
    <property type="entry name" value="Ribosomal_uL16_dom"/>
</dbReference>
<dbReference type="GO" id="GO:0019843">
    <property type="term" value="F:rRNA binding"/>
    <property type="evidence" value="ECO:0007669"/>
    <property type="project" value="UniProtKB-UniRule"/>
</dbReference>
<dbReference type="NCBIfam" id="TIGR01164">
    <property type="entry name" value="rplP_bact"/>
    <property type="match status" value="1"/>
</dbReference>
<dbReference type="InterPro" id="IPR047873">
    <property type="entry name" value="Ribosomal_uL16"/>
</dbReference>
<dbReference type="EMBL" id="DXAN01000003">
    <property type="protein sequence ID" value="HJA07986.1"/>
    <property type="molecule type" value="Genomic_DNA"/>
</dbReference>
<evidence type="ECO:0000313" key="11">
    <source>
        <dbReference type="Proteomes" id="UP000824225"/>
    </source>
</evidence>
<evidence type="ECO:0000256" key="1">
    <source>
        <dbReference type="ARBA" id="ARBA00008931"/>
    </source>
</evidence>
<name>A0A9D2HD65_9BACT</name>
<organism evidence="10 11">
    <name type="scientific">Candidatus Mailhella merdigallinarum</name>
    <dbReference type="NCBI Taxonomy" id="2838658"/>
    <lineage>
        <taxon>Bacteria</taxon>
        <taxon>Pseudomonadati</taxon>
        <taxon>Thermodesulfobacteriota</taxon>
        <taxon>Desulfovibrionia</taxon>
        <taxon>Desulfovibrionales</taxon>
        <taxon>Desulfovibrionaceae</taxon>
        <taxon>Mailhella</taxon>
    </lineage>
</organism>
<dbReference type="PROSITE" id="PS00586">
    <property type="entry name" value="RIBOSOMAL_L16_1"/>
    <property type="match status" value="1"/>
</dbReference>
<dbReference type="Pfam" id="PF00252">
    <property type="entry name" value="Ribosomal_L16"/>
    <property type="match status" value="1"/>
</dbReference>
<evidence type="ECO:0000313" key="10">
    <source>
        <dbReference type="EMBL" id="HJA07986.1"/>
    </source>
</evidence>
<evidence type="ECO:0000256" key="8">
    <source>
        <dbReference type="RuleBase" id="RU004413"/>
    </source>
</evidence>
<evidence type="ECO:0000256" key="7">
    <source>
        <dbReference type="HAMAP-Rule" id="MF_01342"/>
    </source>
</evidence>
<keyword evidence="7 9" id="KW-0694">RNA-binding</keyword>
<dbReference type="InterPro" id="IPR036920">
    <property type="entry name" value="Ribosomal_uL16_sf"/>
</dbReference>
<keyword evidence="5 7" id="KW-0687">Ribonucleoprotein</keyword>
<evidence type="ECO:0000256" key="3">
    <source>
        <dbReference type="ARBA" id="ARBA00022730"/>
    </source>
</evidence>
<protein>
    <recommendedName>
        <fullName evidence="6 7">Large ribosomal subunit protein uL16</fullName>
    </recommendedName>
</protein>
<keyword evidence="4 7" id="KW-0689">Ribosomal protein</keyword>
<evidence type="ECO:0000256" key="5">
    <source>
        <dbReference type="ARBA" id="ARBA00023274"/>
    </source>
</evidence>
<dbReference type="PANTHER" id="PTHR12220">
    <property type="entry name" value="50S/60S RIBOSOMAL PROTEIN L16"/>
    <property type="match status" value="1"/>
</dbReference>
<dbReference type="AlphaFoldDB" id="A0A9D2HD65"/>
<keyword evidence="2 7" id="KW-0820">tRNA-binding</keyword>
<keyword evidence="3 7" id="KW-0699">rRNA-binding</keyword>
<sequence length="139" mass="15241">MLAPKRVKYRKWQKGRLRGPATRGATIAFGDIGLKAVEHGKLSSQQIEAARIAMMRHIRRGGKVWIRVFPDNPVTAKPLETRQGSGKGAPVGWCAPVKPGRVLYEIKGVSLDLAKRALTLAAHKLPVKTVIVVREGAFE</sequence>
<dbReference type="GO" id="GO:0000049">
    <property type="term" value="F:tRNA binding"/>
    <property type="evidence" value="ECO:0007669"/>
    <property type="project" value="UniProtKB-KW"/>
</dbReference>
<dbReference type="InterPro" id="IPR000114">
    <property type="entry name" value="Ribosomal_uL16_bact-type"/>
</dbReference>
<proteinExistence type="inferred from homology"/>
<evidence type="ECO:0000256" key="9">
    <source>
        <dbReference type="RuleBase" id="RU004414"/>
    </source>
</evidence>
<comment type="subunit">
    <text evidence="7 9">Part of the 50S ribosomal subunit.</text>
</comment>
<dbReference type="Proteomes" id="UP000824225">
    <property type="component" value="Unassembled WGS sequence"/>
</dbReference>
<dbReference type="CDD" id="cd01433">
    <property type="entry name" value="Ribosomal_L16_L10e"/>
    <property type="match status" value="1"/>
</dbReference>
<evidence type="ECO:0000256" key="6">
    <source>
        <dbReference type="ARBA" id="ARBA00035198"/>
    </source>
</evidence>
<dbReference type="GO" id="GO:0022625">
    <property type="term" value="C:cytosolic large ribosomal subunit"/>
    <property type="evidence" value="ECO:0007669"/>
    <property type="project" value="TreeGrafter"/>
</dbReference>
<gene>
    <name evidence="7 10" type="primary">rplP</name>
    <name evidence="10" type="ORF">H9962_02170</name>
</gene>
<dbReference type="Gene3D" id="3.90.1170.10">
    <property type="entry name" value="Ribosomal protein L10e/L16"/>
    <property type="match status" value="1"/>
</dbReference>
<dbReference type="HAMAP" id="MF_01342">
    <property type="entry name" value="Ribosomal_uL16"/>
    <property type="match status" value="1"/>
</dbReference>
<accession>A0A9D2HD65</accession>
<dbReference type="GO" id="GO:0006412">
    <property type="term" value="P:translation"/>
    <property type="evidence" value="ECO:0007669"/>
    <property type="project" value="UniProtKB-UniRule"/>
</dbReference>
<dbReference type="FunFam" id="3.90.1170.10:FF:000001">
    <property type="entry name" value="50S ribosomal protein L16"/>
    <property type="match status" value="1"/>
</dbReference>
<comment type="similarity">
    <text evidence="1 7 8">Belongs to the universal ribosomal protein uL16 family.</text>
</comment>
<comment type="function">
    <text evidence="7 9">Binds 23S rRNA and is also seen to make contacts with the A and possibly P site tRNAs.</text>
</comment>
<reference evidence="10" key="2">
    <citation type="submission" date="2021-04" db="EMBL/GenBank/DDBJ databases">
        <authorList>
            <person name="Gilroy R."/>
        </authorList>
    </citation>
    <scope>NUCLEOTIDE SEQUENCE</scope>
    <source>
        <strain evidence="10">CHK186-16707</strain>
    </source>
</reference>
<evidence type="ECO:0000256" key="2">
    <source>
        <dbReference type="ARBA" id="ARBA00022555"/>
    </source>
</evidence>